<evidence type="ECO:0000313" key="6">
    <source>
        <dbReference type="EMBL" id="KAF1039400.1"/>
    </source>
</evidence>
<dbReference type="Pfam" id="PF20148">
    <property type="entry name" value="DUF6531"/>
    <property type="match status" value="1"/>
</dbReference>
<dbReference type="Gene3D" id="2.180.10.10">
    <property type="entry name" value="RHS repeat-associated core"/>
    <property type="match status" value="3"/>
</dbReference>
<gene>
    <name evidence="6" type="primary">rhsA</name>
    <name evidence="6" type="ORF">GAK33_01239</name>
</gene>
<dbReference type="CDD" id="cd14742">
    <property type="entry name" value="PAAR_RHS"/>
    <property type="match status" value="1"/>
</dbReference>
<dbReference type="InterPro" id="IPR045351">
    <property type="entry name" value="DUF6531"/>
</dbReference>
<dbReference type="Pfam" id="PF05488">
    <property type="entry name" value="PAAR_motif"/>
    <property type="match status" value="1"/>
</dbReference>
<dbReference type="Pfam" id="PF05593">
    <property type="entry name" value="RHS_repeat"/>
    <property type="match status" value="2"/>
</dbReference>
<dbReference type="PANTHER" id="PTHR32305:SF15">
    <property type="entry name" value="PROTEIN RHSA-RELATED"/>
    <property type="match status" value="1"/>
</dbReference>
<dbReference type="RefSeq" id="WP_241025162.1">
    <property type="nucleotide sequence ID" value="NZ_WNDV01000003.1"/>
</dbReference>
<evidence type="ECO:0000259" key="5">
    <source>
        <dbReference type="Pfam" id="PF25023"/>
    </source>
</evidence>
<dbReference type="InterPro" id="IPR050708">
    <property type="entry name" value="T6SS_VgrG/RHS"/>
</dbReference>
<dbReference type="Proteomes" id="UP000467522">
    <property type="component" value="Unassembled WGS sequence"/>
</dbReference>
<feature type="transmembrane region" description="Helical" evidence="3">
    <location>
        <begin position="134"/>
        <end position="159"/>
    </location>
</feature>
<evidence type="ECO:0000256" key="1">
    <source>
        <dbReference type="ARBA" id="ARBA00022737"/>
    </source>
</evidence>
<evidence type="ECO:0000256" key="3">
    <source>
        <dbReference type="SAM" id="Phobius"/>
    </source>
</evidence>
<comment type="caution">
    <text evidence="6">The sequence shown here is derived from an EMBL/GenBank/DDBJ whole genome shotgun (WGS) entry which is preliminary data.</text>
</comment>
<dbReference type="Pfam" id="PF25023">
    <property type="entry name" value="TEN_YD-shell"/>
    <property type="match status" value="2"/>
</dbReference>
<dbReference type="InterPro" id="IPR008727">
    <property type="entry name" value="PAAR_motif"/>
</dbReference>
<keyword evidence="3" id="KW-0812">Transmembrane</keyword>
<feature type="transmembrane region" description="Helical" evidence="3">
    <location>
        <begin position="166"/>
        <end position="187"/>
    </location>
</feature>
<keyword evidence="1" id="KW-0677">Repeat</keyword>
<dbReference type="Gene3D" id="2.60.200.60">
    <property type="match status" value="1"/>
</dbReference>
<keyword evidence="3" id="KW-0472">Membrane</keyword>
<dbReference type="NCBIfam" id="TIGR03696">
    <property type="entry name" value="Rhs_assc_core"/>
    <property type="match status" value="1"/>
</dbReference>
<dbReference type="NCBIfam" id="TIGR01643">
    <property type="entry name" value="YD_repeat_2x"/>
    <property type="match status" value="8"/>
</dbReference>
<dbReference type="InterPro" id="IPR056823">
    <property type="entry name" value="TEN-like_YD-shell"/>
</dbReference>
<protein>
    <submittedName>
        <fullName evidence="6">Putative deoxyribonuclease RhsA</fullName>
    </submittedName>
</protein>
<name>A0A833PXB2_BURL3</name>
<sequence length="1526" mass="166799">MSDTPVYDEPSGSAAERMERLGHLEDGEAAKAADQPFYENVNNVMLGGDIGWATASVLDAGITAGASGSAIGGALAVELAPVAIAIGGAWALDKLGVTDAMSRGFVWVGDELGLTIGHGDPHPACVGDAVAHSMGAWGLFGGMLVGVAVGAIVAAAVVATVATGGLAGAVIVGACMAGGLSLGSALASASQQMGSDCGQIMSGSHDVYFEGRQVARVTDLVKCDQHSGVPQPLVEGSRTVFVNDLPLVRIGHETHCSAKVNAGRKSIWIDKTTAQYGPKNPELTAAEEFWASLLGALAGGAVGRTIGKGFKPKSTESAEQSGVKDSQSKCVNDPVDVVTGEVLEMRVDLAIPGVLPLELKRRYRTRSDDRGMLGHRWSDNWSQRLTIEGDRFVHFHDGAGLVTGFDAPGMALDGINLREPRYQLVGSRGEPRIVDRDTRQIRTFSPLVAGHASRVERIEDLDGNAIVFSYDAAGRLSDLSHSDGYRLAVEYHGREMHPARIVLHETDGATRTLVDYDYRNGMLADVASFQFGRFQYDYDEHGWMTQWRDTDQTVVCYRYDAVGRVLETGTRQGYHTGRFVYEPGRTRMIDADGEWVFDYGDDGLVTAETDPLGHCTRSRWELGRLMSQIDPAGQHTDYGYDARGQLISMVERSGRTIGLAYDDAQLLVGATLPSGGRIRFEYDYLRRPTARTEPDGTRTTYRYGSRGELLRVVQGDRETRLDYDDRLRLTDIELPSGARFKRKVDVLGRILEELAPEGHVTRFDYAAGADNPRGMLRAVTRADGSVTRVRYNSEGLPVEWIDPLGRAVRRTYGPFDLLTESVDAAGHTTRFEYDHATRLTKVVNPLGECHAYRYDAGGRLVAEVDWGGRETRYERDAAGRLIAKTLPDGGQWRYAYDVHDRIVEVDAGDVKLGYRYDALGRLSSAEVLGEQPHVTRFAYDMSGRLIGEDQHGELLRHVYDADGRRSLRVTPQRETAYAYDALGALTQVGGLAILRDGMGRDIGRQAGDFVAQQQYDVLGRISRQIAGPAAMFDALASDPVRALEQLSRQTYQYDVAGQLERVDTNTDAFTYRRDVRGQVVAAESLLKPAEHFRYDAAMNIAAHGLQAPVDSHHYAPGGLPERVGHARYRYDARGRTIEKTVEQPGFRPKTWLYTWDGLNRLVKVVTPERGVWVYRYDAFDRRVEKRQVGGHQAVKFLWDGPTLAERWVERRDGTTGQAVTWHIEPGSFSPLAQETDLGLYPVLTDQVGLPTAVFDEQGKPVWQAAYSLWGKLLPAKQAANDACGAEIDTTLRFPGQWADDESGLSYNLNRYYDPDSGQYLSIDPIGLAGGIRTHSYVPDTQSQFDPLGLAVCPLRYERYKAFRDAGFSAEDAAKLSKGMHEGYFASLMGKNGPRYFDKPGATLGAPGGLTWLAPAEDYAGVATRADAVTGTGHAPGVLESYMKGDPIYGIAVPKDAVDVRPPLSTDSGANRHWRPGGFTGVENSKTGEWTSSGVREVVTQGGKPVPPGSVFFEMNADGSWTPIRRY</sequence>
<organism evidence="6 7">
    <name type="scientific">Burkholderia lata (strain ATCC 17760 / DSM 23089 / LMG 22485 / NCIMB 9086 / R18194 / 383)</name>
    <dbReference type="NCBI Taxonomy" id="482957"/>
    <lineage>
        <taxon>Bacteria</taxon>
        <taxon>Pseudomonadati</taxon>
        <taxon>Pseudomonadota</taxon>
        <taxon>Betaproteobacteria</taxon>
        <taxon>Burkholderiales</taxon>
        <taxon>Burkholderiaceae</taxon>
        <taxon>Burkholderia</taxon>
        <taxon>Burkholderia cepacia complex</taxon>
    </lineage>
</organism>
<dbReference type="PRINTS" id="PR00394">
    <property type="entry name" value="RHSPROTEIN"/>
</dbReference>
<dbReference type="EMBL" id="WNDV01000003">
    <property type="protein sequence ID" value="KAF1039400.1"/>
    <property type="molecule type" value="Genomic_DNA"/>
</dbReference>
<dbReference type="InterPro" id="IPR031325">
    <property type="entry name" value="RHS_repeat"/>
</dbReference>
<feature type="domain" description="Teneurin-like YD-shell" evidence="5">
    <location>
        <begin position="975"/>
        <end position="1323"/>
    </location>
</feature>
<proteinExistence type="predicted"/>
<keyword evidence="3" id="KW-1133">Transmembrane helix</keyword>
<evidence type="ECO:0000256" key="2">
    <source>
        <dbReference type="SAM" id="MobiDB-lite"/>
    </source>
</evidence>
<feature type="domain" description="DUF6531" evidence="4">
    <location>
        <begin position="333"/>
        <end position="403"/>
    </location>
</feature>
<accession>A0A833PXB2</accession>
<feature type="domain" description="Teneurin-like YD-shell" evidence="5">
    <location>
        <begin position="828"/>
        <end position="968"/>
    </location>
</feature>
<dbReference type="InterPro" id="IPR022385">
    <property type="entry name" value="Rhs_assc_core"/>
</dbReference>
<evidence type="ECO:0000259" key="4">
    <source>
        <dbReference type="Pfam" id="PF20148"/>
    </source>
</evidence>
<reference evidence="7" key="1">
    <citation type="journal article" date="2020" name="MBio">
        <title>Horizontal gene transfer to a defensive symbiont with a reduced genome amongst a multipartite beetle microbiome.</title>
        <authorList>
            <person name="Waterworth S.C."/>
            <person name="Florez L.V."/>
            <person name="Rees E.R."/>
            <person name="Hertweck C."/>
            <person name="Kaltenpoth M."/>
            <person name="Kwan J.C."/>
        </authorList>
    </citation>
    <scope>NUCLEOTIDE SEQUENCE [LARGE SCALE GENOMIC DNA]</scope>
</reference>
<feature type="region of interest" description="Disordered" evidence="2">
    <location>
        <begin position="1464"/>
        <end position="1487"/>
    </location>
</feature>
<dbReference type="InterPro" id="IPR006530">
    <property type="entry name" value="YD"/>
</dbReference>
<dbReference type="PANTHER" id="PTHR32305">
    <property type="match status" value="1"/>
</dbReference>
<evidence type="ECO:0000313" key="7">
    <source>
        <dbReference type="Proteomes" id="UP000467522"/>
    </source>
</evidence>